<name>A0A1V9A6G6_SACPI</name>
<gene>
    <name evidence="2" type="ORF">B1813_10640</name>
</gene>
<accession>A0A1V9A6G6</accession>
<sequence length="84" mass="9617">MLPAKKKAFGEDFTKRDDGYTNDCDEFPFATTYQGTFTVDEYMLRSYAVRPVNSGHNQEAGRRLGLFVAEDHLLDGDDYYVTAY</sequence>
<organism evidence="2 3">
    <name type="scientific">Saccharomonospora piscinae</name>
    <dbReference type="NCBI Taxonomy" id="687388"/>
    <lineage>
        <taxon>Bacteria</taxon>
        <taxon>Bacillati</taxon>
        <taxon>Actinomycetota</taxon>
        <taxon>Actinomycetes</taxon>
        <taxon>Pseudonocardiales</taxon>
        <taxon>Pseudonocardiaceae</taxon>
        <taxon>Saccharomonospora</taxon>
    </lineage>
</organism>
<dbReference type="STRING" id="1962155.B1813_10640"/>
<evidence type="ECO:0000313" key="2">
    <source>
        <dbReference type="EMBL" id="OQO92616.1"/>
    </source>
</evidence>
<dbReference type="InterPro" id="IPR029476">
    <property type="entry name" value="DNase_NucA_NucB"/>
</dbReference>
<comment type="caution">
    <text evidence="2">The sequence shown here is derived from an EMBL/GenBank/DDBJ whole genome shotgun (WGS) entry which is preliminary data.</text>
</comment>
<proteinExistence type="predicted"/>
<dbReference type="Pfam" id="PF14040">
    <property type="entry name" value="DNase_NucA_NucB"/>
    <property type="match status" value="1"/>
</dbReference>
<dbReference type="RefSeq" id="WP_081191654.1">
    <property type="nucleotide sequence ID" value="NZ_MWIH01000005.1"/>
</dbReference>
<dbReference type="Proteomes" id="UP000192591">
    <property type="component" value="Unassembled WGS sequence"/>
</dbReference>
<feature type="domain" description="Deoxyribonuclease NucA/NucB" evidence="1">
    <location>
        <begin position="18"/>
        <end position="82"/>
    </location>
</feature>
<dbReference type="AlphaFoldDB" id="A0A1V9A6G6"/>
<evidence type="ECO:0000313" key="3">
    <source>
        <dbReference type="Proteomes" id="UP000192591"/>
    </source>
</evidence>
<dbReference type="EMBL" id="MWIH01000005">
    <property type="protein sequence ID" value="OQO92616.1"/>
    <property type="molecule type" value="Genomic_DNA"/>
</dbReference>
<reference evidence="2 3" key="1">
    <citation type="submission" date="2017-02" db="EMBL/GenBank/DDBJ databases">
        <title>Draft genome of Saccharomonospora sp. 154.</title>
        <authorList>
            <person name="Alonso-Carmona G.S."/>
            <person name="De La Haba R."/>
            <person name="Vera-Gargallo B."/>
            <person name="Sandoval-Trujillo A.H."/>
            <person name="Ramirez-Duran N."/>
            <person name="Ventosa A."/>
        </authorList>
    </citation>
    <scope>NUCLEOTIDE SEQUENCE [LARGE SCALE GENOMIC DNA]</scope>
    <source>
        <strain evidence="2 3">LRS4.154</strain>
    </source>
</reference>
<keyword evidence="3" id="KW-1185">Reference proteome</keyword>
<protein>
    <recommendedName>
        <fullName evidence="1">Deoxyribonuclease NucA/NucB domain-containing protein</fullName>
    </recommendedName>
</protein>
<evidence type="ECO:0000259" key="1">
    <source>
        <dbReference type="Pfam" id="PF14040"/>
    </source>
</evidence>